<evidence type="ECO:0000313" key="1">
    <source>
        <dbReference type="EnsemblPlants" id="AVESA.00010b.r2.6CG1083580.1.CDS"/>
    </source>
</evidence>
<name>A0ACD5Z410_AVESA</name>
<dbReference type="Proteomes" id="UP001732700">
    <property type="component" value="Chromosome 6C"/>
</dbReference>
<proteinExistence type="predicted"/>
<dbReference type="EnsemblPlants" id="AVESA.00010b.r2.6CG1083580.1">
    <property type="protein sequence ID" value="AVESA.00010b.r2.6CG1083580.1.CDS"/>
    <property type="gene ID" value="AVESA.00010b.r2.6CG1083580"/>
</dbReference>
<evidence type="ECO:0000313" key="2">
    <source>
        <dbReference type="Proteomes" id="UP001732700"/>
    </source>
</evidence>
<reference evidence="1" key="2">
    <citation type="submission" date="2025-09" db="UniProtKB">
        <authorList>
            <consortium name="EnsemblPlants"/>
        </authorList>
    </citation>
    <scope>IDENTIFICATION</scope>
</reference>
<protein>
    <submittedName>
        <fullName evidence="1">Uncharacterized protein</fullName>
    </submittedName>
</protein>
<organism evidence="1 2">
    <name type="scientific">Avena sativa</name>
    <name type="common">Oat</name>
    <dbReference type="NCBI Taxonomy" id="4498"/>
    <lineage>
        <taxon>Eukaryota</taxon>
        <taxon>Viridiplantae</taxon>
        <taxon>Streptophyta</taxon>
        <taxon>Embryophyta</taxon>
        <taxon>Tracheophyta</taxon>
        <taxon>Spermatophyta</taxon>
        <taxon>Magnoliopsida</taxon>
        <taxon>Liliopsida</taxon>
        <taxon>Poales</taxon>
        <taxon>Poaceae</taxon>
        <taxon>BOP clade</taxon>
        <taxon>Pooideae</taxon>
        <taxon>Poodae</taxon>
        <taxon>Poeae</taxon>
        <taxon>Poeae Chloroplast Group 1 (Aveneae type)</taxon>
        <taxon>Aveninae</taxon>
        <taxon>Avena</taxon>
    </lineage>
</organism>
<sequence length="842" mass="96577">MTSNPISDLATSACHDLPTTTRQPSPEETPLAAAYHDDEDRDKVFLHLWFSFMVFGMFCGTAFDIWQYVGHWHDVVIAAIVFLYLAVILNLFLVKRRDKRRREIEACDQVILRGSEPELMSSLMLVATGIMVVSLGIAIFIFRPDWLDLGNVAFAILLSGVLIYLLLIIDEAERKKSGNLNLESNTNHEQAVSWTPRLGMEFTTTDEAWNFWVYYAGKIGFDARKHYSNKNKDGIVTSKRFLCGKEGHRSKDKREDQYKSSRAETRTGCKARMGILLNRSTNKYEVHDFEPEHNHIFYRPDMIHLIPSQRKVCPVDAMDIEAADHAGIAPKATHIFSGEVVGRTSNLGYTLQDRKNYLRSKRQRSLQYGEAGGLLKYFQQQVIDNPSFQYAIQLDSEEQITNIFWADAKMLIDYALFGDVITFDTTYSTNKEYRPFGVFVGFNHFREIVVFGAALLYDETIDSFKWLFETFLASHNQKHPKTIFTDQNAAMGRAIGEVFMDTIHALCCWHMGQNAIKHLSSHTAEEQTEGVLPSDPSKKKDEATTILKEYNRCMYLYEKEDKFEEVFKSMQSKVKNGSWLDGIYKLKQKWAYCYMKDVFTLGMRSTQLSESFNKDLKQHLKFNLDIVRFFKHFERAVQEKCEKEVKSEHEVRKKLPMLKLKGTPVLHQAANVYTPPIFKIFQEEFEKSTATYIKNSVQNDSIMEFTIAICNLEGQPTNNYGYKVSVDPINQTVSCSYILWMNENGNATGFTDSLLGSCDPGLPPSHTNLMDTTSYNQETSIRYTQDEQLYFPPASNIATSQFAGYYNQFFISSSSHEAQIHVACSVGANSWCRRDEDCKPTI</sequence>
<keyword evidence="2" id="KW-1185">Reference proteome</keyword>
<accession>A0ACD5Z410</accession>
<reference evidence="1" key="1">
    <citation type="submission" date="2021-05" db="EMBL/GenBank/DDBJ databases">
        <authorList>
            <person name="Scholz U."/>
            <person name="Mascher M."/>
            <person name="Fiebig A."/>
        </authorList>
    </citation>
    <scope>NUCLEOTIDE SEQUENCE [LARGE SCALE GENOMIC DNA]</scope>
</reference>